<accession>A0A1W6ZF84</accession>
<dbReference type="KEGG" id="bgm:CAL15_17415"/>
<dbReference type="InterPro" id="IPR018891">
    <property type="entry name" value="AIPR_C"/>
</dbReference>
<evidence type="ECO:0000259" key="2">
    <source>
        <dbReference type="Pfam" id="PF22879"/>
    </source>
</evidence>
<dbReference type="RefSeq" id="WP_086079752.1">
    <property type="nucleotide sequence ID" value="NZ_CP021111.1"/>
</dbReference>
<dbReference type="EMBL" id="CP021111">
    <property type="protein sequence ID" value="ARP95999.1"/>
    <property type="molecule type" value="Genomic_DNA"/>
</dbReference>
<name>A0A1W6ZF84_9BORD</name>
<keyword evidence="4" id="KW-1185">Reference proteome</keyword>
<protein>
    <submittedName>
        <fullName evidence="3">Abortive phage infection protein</fullName>
    </submittedName>
</protein>
<gene>
    <name evidence="3" type="ORF">CAL15_17415</name>
</gene>
<feature type="domain" description="Abortive phage infection protein C-terminal" evidence="1">
    <location>
        <begin position="245"/>
        <end position="563"/>
    </location>
</feature>
<dbReference type="InterPro" id="IPR055101">
    <property type="entry name" value="AIPR_N"/>
</dbReference>
<evidence type="ECO:0000259" key="1">
    <source>
        <dbReference type="Pfam" id="PF10592"/>
    </source>
</evidence>
<dbReference type="Pfam" id="PF22879">
    <property type="entry name" value="AIPR_N"/>
    <property type="match status" value="1"/>
</dbReference>
<feature type="domain" description="Abortive infection phage resistance protein N-terminal" evidence="2">
    <location>
        <begin position="37"/>
        <end position="186"/>
    </location>
</feature>
<dbReference type="AlphaFoldDB" id="A0A1W6ZF84"/>
<dbReference type="Proteomes" id="UP000194161">
    <property type="component" value="Chromosome"/>
</dbReference>
<dbReference type="Pfam" id="PF10592">
    <property type="entry name" value="AIPR"/>
    <property type="match status" value="1"/>
</dbReference>
<dbReference type="STRING" id="463040.CAL15_17415"/>
<sequence length="598" mass="66860">MELEEFLRQTQADVRTQISERLESQDGQGYPYPETIFAEVVMEHMADIGMTHEPTTCHYSAKVGNANLRLSGYALSEDAEQLDLFVSLYEGVDQITPVTDTETKTAAEQCLRFLTKCAEGKLSRTMDESNDAYALALSIEGDYANLDEIRIYVVTDGQAKSKAFKPREVGGKTIKLEVMDIERLHRHWSEGKPRDELVVNFEELAGSPLPCVYVPAQDADYDYALTVIPGESLRFIYEKYGQRLLEANVRSFLSVTGKVNRGIRDTLKSNPERFMAYNNGIVIVADEISINRAADGSPGISSLKGMQIVNGGQTTASIYFSKKRTPEIDLKRVRVPAKVIILRSQDDLAEEALISDISKYANSQNAVKQSDLSANQPFHVEIEKLAQAVVCPNGVGRWFYERAAGSYKTLLAREGTTPAKLKHLRTEVIPPARKITKTDLAKYLTAWDRKPHIVSLGSQKNFERYMESISPGDAQSPAPLPDVKTFKEMITKAVFFKKTHALVRPLFPAFQANVAAYLVSIASEKIGDRIALDKIWLQQDISPALRAQLTTWASEVNDVLHRSADGRMISEWAKKPECWEAVRSAHYSPVNEDIPELT</sequence>
<dbReference type="OrthoDB" id="9806213at2"/>
<evidence type="ECO:0000313" key="3">
    <source>
        <dbReference type="EMBL" id="ARP95999.1"/>
    </source>
</evidence>
<reference evidence="3 4" key="1">
    <citation type="submission" date="2017-05" db="EMBL/GenBank/DDBJ databases">
        <title>Complete and WGS of Bordetella genogroups.</title>
        <authorList>
            <person name="Spilker T."/>
            <person name="LiPuma J."/>
        </authorList>
    </citation>
    <scope>NUCLEOTIDE SEQUENCE [LARGE SCALE GENOMIC DNA]</scope>
    <source>
        <strain evidence="3 4">AU7206</strain>
    </source>
</reference>
<organism evidence="3 4">
    <name type="scientific">Bordetella genomosp. 13</name>
    <dbReference type="NCBI Taxonomy" id="463040"/>
    <lineage>
        <taxon>Bacteria</taxon>
        <taxon>Pseudomonadati</taxon>
        <taxon>Pseudomonadota</taxon>
        <taxon>Betaproteobacteria</taxon>
        <taxon>Burkholderiales</taxon>
        <taxon>Alcaligenaceae</taxon>
        <taxon>Bordetella</taxon>
    </lineage>
</organism>
<evidence type="ECO:0000313" key="4">
    <source>
        <dbReference type="Proteomes" id="UP000194161"/>
    </source>
</evidence>
<proteinExistence type="predicted"/>